<evidence type="ECO:0000256" key="6">
    <source>
        <dbReference type="ARBA" id="ARBA00022729"/>
    </source>
</evidence>
<dbReference type="Pfam" id="PF01095">
    <property type="entry name" value="Pectinesterase"/>
    <property type="match status" value="1"/>
</dbReference>
<name>A0A0G2E772_9PEZI</name>
<accession>A0A0G2E772</accession>
<dbReference type="InterPro" id="IPR011050">
    <property type="entry name" value="Pectin_lyase_fold/virulence"/>
</dbReference>
<comment type="similarity">
    <text evidence="3">Belongs to the pectinesterase family.</text>
</comment>
<comment type="subcellular location">
    <subcellularLocation>
        <location evidence="1 11">Secreted</location>
    </subcellularLocation>
</comment>
<dbReference type="AlphaFoldDB" id="A0A0G2E772"/>
<evidence type="ECO:0000256" key="10">
    <source>
        <dbReference type="PROSITE-ProRule" id="PRU10040"/>
    </source>
</evidence>
<comment type="catalytic activity">
    <reaction evidence="9 11">
        <text>[(1-&gt;4)-alpha-D-galacturonosyl methyl ester](n) + n H2O = [(1-&gt;4)-alpha-D-galacturonosyl](n) + n methanol + n H(+)</text>
        <dbReference type="Rhea" id="RHEA:22380"/>
        <dbReference type="Rhea" id="RHEA-COMP:14570"/>
        <dbReference type="Rhea" id="RHEA-COMP:14573"/>
        <dbReference type="ChEBI" id="CHEBI:15377"/>
        <dbReference type="ChEBI" id="CHEBI:15378"/>
        <dbReference type="ChEBI" id="CHEBI:17790"/>
        <dbReference type="ChEBI" id="CHEBI:140522"/>
        <dbReference type="ChEBI" id="CHEBI:140523"/>
        <dbReference type="EC" id="3.1.1.11"/>
    </reaction>
</comment>
<proteinExistence type="inferred from homology"/>
<keyword evidence="8 11" id="KW-0063">Aspartyl esterase</keyword>
<keyword evidence="7 11" id="KW-0378">Hydrolase</keyword>
<keyword evidence="6 11" id="KW-0732">Signal</keyword>
<dbReference type="EMBL" id="LAQI01000120">
    <property type="protein sequence ID" value="KKY18837.1"/>
    <property type="molecule type" value="Genomic_DNA"/>
</dbReference>
<dbReference type="Proteomes" id="UP000034182">
    <property type="component" value="Unassembled WGS sequence"/>
</dbReference>
<feature type="active site" evidence="10">
    <location>
        <position position="178"/>
    </location>
</feature>
<dbReference type="Gene3D" id="2.160.20.10">
    <property type="entry name" value="Single-stranded right-handed beta-helix, Pectin lyase-like"/>
    <property type="match status" value="1"/>
</dbReference>
<organism evidence="13 14">
    <name type="scientific">Diplodia seriata</name>
    <dbReference type="NCBI Taxonomy" id="420778"/>
    <lineage>
        <taxon>Eukaryota</taxon>
        <taxon>Fungi</taxon>
        <taxon>Dikarya</taxon>
        <taxon>Ascomycota</taxon>
        <taxon>Pezizomycotina</taxon>
        <taxon>Dothideomycetes</taxon>
        <taxon>Dothideomycetes incertae sedis</taxon>
        <taxon>Botryosphaeriales</taxon>
        <taxon>Botryosphaeriaceae</taxon>
        <taxon>Diplodia</taxon>
    </lineage>
</organism>
<evidence type="ECO:0000256" key="8">
    <source>
        <dbReference type="ARBA" id="ARBA00023085"/>
    </source>
</evidence>
<dbReference type="FunFam" id="2.160.20.10:FF:000014">
    <property type="entry name" value="Pectinesterase"/>
    <property type="match status" value="1"/>
</dbReference>
<dbReference type="PROSITE" id="PS00503">
    <property type="entry name" value="PECTINESTERASE_2"/>
    <property type="match status" value="1"/>
</dbReference>
<keyword evidence="5 11" id="KW-0964">Secreted</keyword>
<sequence>MPSLATILAIAAPALALSSPPSGALTVGSSGDYSTIQDAVDALSTSSSSEQVIFIYSGTYSEQVVIPALSGALTVYGQSDDETSYGSNTVTISAGKSQDDGLDNDGTATLAVHTGDVKVYNVNVENTRGSGSQAVALSAYAAGNHGYYGVKLTGFQDTLLAQQGTQVYANSYIEGATDFIFGQQAVAWFENVDIRVASASLGYVTANGRDSDSNPSYYVINNSNVAAADGASVSEGAIYLGRPWRNYARVVFQNTALADIINAAGWMEWSSSDARTDAVTFGEYGNTGDGASTSSRADFSEQLSAAVSISDVLGSDYADWVDSAYF</sequence>
<evidence type="ECO:0000256" key="1">
    <source>
        <dbReference type="ARBA" id="ARBA00004613"/>
    </source>
</evidence>
<evidence type="ECO:0000313" key="14">
    <source>
        <dbReference type="Proteomes" id="UP000034182"/>
    </source>
</evidence>
<evidence type="ECO:0000256" key="2">
    <source>
        <dbReference type="ARBA" id="ARBA00005184"/>
    </source>
</evidence>
<dbReference type="InterPro" id="IPR012334">
    <property type="entry name" value="Pectin_lyas_fold"/>
</dbReference>
<dbReference type="EC" id="3.1.1.11" evidence="4 11"/>
<feature type="chain" id="PRO_5005117674" description="Pectinesterase" evidence="11">
    <location>
        <begin position="17"/>
        <end position="326"/>
    </location>
</feature>
<feature type="domain" description="Pectinesterase catalytic" evidence="12">
    <location>
        <begin position="29"/>
        <end position="300"/>
    </location>
</feature>
<evidence type="ECO:0000256" key="9">
    <source>
        <dbReference type="ARBA" id="ARBA00047928"/>
    </source>
</evidence>
<evidence type="ECO:0000256" key="7">
    <source>
        <dbReference type="ARBA" id="ARBA00022801"/>
    </source>
</evidence>
<evidence type="ECO:0000256" key="3">
    <source>
        <dbReference type="ARBA" id="ARBA00008891"/>
    </source>
</evidence>
<keyword evidence="11" id="KW-0961">Cell wall biogenesis/degradation</keyword>
<gene>
    <name evidence="13" type="ORF">UCDDS831_g05777</name>
</gene>
<protein>
    <recommendedName>
        <fullName evidence="4 11">Pectinesterase</fullName>
        <ecNumber evidence="4 11">3.1.1.11</ecNumber>
    </recommendedName>
</protein>
<dbReference type="PANTHER" id="PTHR31321">
    <property type="entry name" value="ACYL-COA THIOESTER HYDROLASE YBHC-RELATED"/>
    <property type="match status" value="1"/>
</dbReference>
<evidence type="ECO:0000256" key="5">
    <source>
        <dbReference type="ARBA" id="ARBA00022525"/>
    </source>
</evidence>
<dbReference type="GO" id="GO:0005576">
    <property type="term" value="C:extracellular region"/>
    <property type="evidence" value="ECO:0007669"/>
    <property type="project" value="UniProtKB-SubCell"/>
</dbReference>
<dbReference type="GO" id="GO:0030599">
    <property type="term" value="F:pectinesterase activity"/>
    <property type="evidence" value="ECO:0007669"/>
    <property type="project" value="UniProtKB-UniRule"/>
</dbReference>
<dbReference type="GO" id="GO:0042545">
    <property type="term" value="P:cell wall modification"/>
    <property type="evidence" value="ECO:0007669"/>
    <property type="project" value="UniProtKB-UniRule"/>
</dbReference>
<reference evidence="13 14" key="2">
    <citation type="submission" date="2015-05" db="EMBL/GenBank/DDBJ databases">
        <title>Distinctive expansion of gene families associated with plant cell wall degradation and secondary metabolism in the genomes of grapevine trunk pathogens.</title>
        <authorList>
            <person name="Lawrence D.P."/>
            <person name="Travadon R."/>
            <person name="Rolshausen P.E."/>
            <person name="Baumgartner K."/>
        </authorList>
    </citation>
    <scope>NUCLEOTIDE SEQUENCE [LARGE SCALE GENOMIC DNA]</scope>
    <source>
        <strain evidence="13">DS831</strain>
    </source>
</reference>
<dbReference type="UniPathway" id="UPA00545">
    <property type="reaction ID" value="UER00823"/>
</dbReference>
<evidence type="ECO:0000313" key="13">
    <source>
        <dbReference type="EMBL" id="KKY18837.1"/>
    </source>
</evidence>
<dbReference type="InterPro" id="IPR033131">
    <property type="entry name" value="Pectinesterase_Asp_AS"/>
</dbReference>
<comment type="caution">
    <text evidence="13">The sequence shown here is derived from an EMBL/GenBank/DDBJ whole genome shotgun (WGS) entry which is preliminary data.</text>
</comment>
<dbReference type="GO" id="GO:0045490">
    <property type="term" value="P:pectin catabolic process"/>
    <property type="evidence" value="ECO:0007669"/>
    <property type="project" value="UniProtKB-UniRule"/>
</dbReference>
<evidence type="ECO:0000256" key="4">
    <source>
        <dbReference type="ARBA" id="ARBA00013229"/>
    </source>
</evidence>
<evidence type="ECO:0000256" key="11">
    <source>
        <dbReference type="RuleBase" id="RU000589"/>
    </source>
</evidence>
<evidence type="ECO:0000259" key="12">
    <source>
        <dbReference type="Pfam" id="PF01095"/>
    </source>
</evidence>
<dbReference type="InterPro" id="IPR000070">
    <property type="entry name" value="Pectinesterase_cat"/>
</dbReference>
<feature type="signal peptide" evidence="11">
    <location>
        <begin position="1"/>
        <end position="16"/>
    </location>
</feature>
<reference evidence="13 14" key="1">
    <citation type="submission" date="2015-03" db="EMBL/GenBank/DDBJ databases">
        <authorList>
            <person name="Morales-Cruz A."/>
            <person name="Amrine K.C."/>
            <person name="Cantu D."/>
        </authorList>
    </citation>
    <scope>NUCLEOTIDE SEQUENCE [LARGE SCALE GENOMIC DNA]</scope>
    <source>
        <strain evidence="13">DS831</strain>
    </source>
</reference>
<dbReference type="SUPFAM" id="SSF51126">
    <property type="entry name" value="Pectin lyase-like"/>
    <property type="match status" value="1"/>
</dbReference>
<dbReference type="PANTHER" id="PTHR31321:SF127">
    <property type="entry name" value="PECTINESTERASE"/>
    <property type="match status" value="1"/>
</dbReference>
<comment type="pathway">
    <text evidence="2 11">Glycan metabolism; pectin degradation; 2-dehydro-3-deoxy-D-gluconate from pectin: step 1/5.</text>
</comment>
<comment type="function">
    <text evidence="11">Involved in maceration and soft-rotting of plant tissue.</text>
</comment>